<comment type="caution">
    <text evidence="3">The sequence shown here is derived from an EMBL/GenBank/DDBJ whole genome shotgun (WGS) entry which is preliminary data.</text>
</comment>
<protein>
    <recommendedName>
        <fullName evidence="5">Secreted protein</fullName>
    </recommendedName>
</protein>
<evidence type="ECO:0000256" key="1">
    <source>
        <dbReference type="SAM" id="MobiDB-lite"/>
    </source>
</evidence>
<proteinExistence type="predicted"/>
<sequence length="126" mass="12993">MVRSLTIVLMALCCVLCRGEEPGEPGLARAELEESASSLRGSGEQMRAGSAAVDEGPAKAADAEDAEDVEDEDDVASASKDSETEAEDPRTEPSSGNSGDAPATAGAEKKSKSAYPKEIIIIPLAR</sequence>
<feature type="signal peptide" evidence="2">
    <location>
        <begin position="1"/>
        <end position="19"/>
    </location>
</feature>
<keyword evidence="2" id="KW-0732">Signal</keyword>
<accession>A0ABP0JPG2</accession>
<reference evidence="3 4" key="1">
    <citation type="submission" date="2024-02" db="EMBL/GenBank/DDBJ databases">
        <authorList>
            <person name="Chen Y."/>
            <person name="Shah S."/>
            <person name="Dougan E. K."/>
            <person name="Thang M."/>
            <person name="Chan C."/>
        </authorList>
    </citation>
    <scope>NUCLEOTIDE SEQUENCE [LARGE SCALE GENOMIC DNA]</scope>
</reference>
<keyword evidence="4" id="KW-1185">Reference proteome</keyword>
<evidence type="ECO:0000313" key="3">
    <source>
        <dbReference type="EMBL" id="CAK9016346.1"/>
    </source>
</evidence>
<evidence type="ECO:0000256" key="2">
    <source>
        <dbReference type="SAM" id="SignalP"/>
    </source>
</evidence>
<organism evidence="3 4">
    <name type="scientific">Durusdinium trenchii</name>
    <dbReference type="NCBI Taxonomy" id="1381693"/>
    <lineage>
        <taxon>Eukaryota</taxon>
        <taxon>Sar</taxon>
        <taxon>Alveolata</taxon>
        <taxon>Dinophyceae</taxon>
        <taxon>Suessiales</taxon>
        <taxon>Symbiodiniaceae</taxon>
        <taxon>Durusdinium</taxon>
    </lineage>
</organism>
<dbReference type="EMBL" id="CAXAMN010006069">
    <property type="protein sequence ID" value="CAK9016346.1"/>
    <property type="molecule type" value="Genomic_DNA"/>
</dbReference>
<dbReference type="Proteomes" id="UP001642484">
    <property type="component" value="Unassembled WGS sequence"/>
</dbReference>
<gene>
    <name evidence="3" type="ORF">CCMP2556_LOCUS12469</name>
</gene>
<feature type="compositionally biased region" description="Acidic residues" evidence="1">
    <location>
        <begin position="63"/>
        <end position="75"/>
    </location>
</feature>
<name>A0ABP0JPG2_9DINO</name>
<feature type="chain" id="PRO_5047396731" description="Secreted protein" evidence="2">
    <location>
        <begin position="20"/>
        <end position="126"/>
    </location>
</feature>
<feature type="region of interest" description="Disordered" evidence="1">
    <location>
        <begin position="21"/>
        <end position="126"/>
    </location>
</feature>
<evidence type="ECO:0000313" key="4">
    <source>
        <dbReference type="Proteomes" id="UP001642484"/>
    </source>
</evidence>
<feature type="compositionally biased region" description="Basic and acidic residues" evidence="1">
    <location>
        <begin position="80"/>
        <end position="91"/>
    </location>
</feature>
<evidence type="ECO:0008006" key="5">
    <source>
        <dbReference type="Google" id="ProtNLM"/>
    </source>
</evidence>